<sequence length="420" mass="48320">MKKLILILLTSFLIFSLSAELVDRIVAKVGSDIILLSDVYKMMYQMQLAGIPKEQISMDMALREIIEQKVISQKAKELNIKVDDDKIKRYAQNYLQELKSQYPSPQEFQAALAQENLTEAELLEYFIEEIKNNAMTQQLIDLYVSSQVSVTEDEMREFYNTTKDSMAVKPTTWETGMIKYKITASKATEDSVYKQMQDIKKRLDAGADFATLAREVSECPSKVRGGDLGYFSRGMMLKPIEDAAFSMDIGEISGIIRSENGYHILKLTDKRRDEVRASHILKLVQPTKSDTLAAYAIMERIRELYESGQSSFSDLALQYSTDPDVTKNKGIIGELTENEFPEPFKNYILSTPVGKMTPVLEKDGTLYIFVRLKEIPPRVFTYDEVKDKLYTYLYQYKLQSAYNKWIDKLIKETYVEILEK</sequence>
<comment type="caution">
    <text evidence="1">The sequence shown here is derived from an EMBL/GenBank/DDBJ whole genome shotgun (WGS) entry which is preliminary data.</text>
</comment>
<keyword evidence="1" id="KW-0413">Isomerase</keyword>
<name>A0AC61QKW6_9BACT</name>
<keyword evidence="2" id="KW-1185">Reference proteome</keyword>
<gene>
    <name evidence="1" type="ORF">E0946_00260</name>
</gene>
<dbReference type="Proteomes" id="UP000294588">
    <property type="component" value="Unassembled WGS sequence"/>
</dbReference>
<evidence type="ECO:0000313" key="1">
    <source>
        <dbReference type="EMBL" id="TDF74555.1"/>
    </source>
</evidence>
<protein>
    <submittedName>
        <fullName evidence="1">Peptidylprolyl isomerase</fullName>
    </submittedName>
</protein>
<organism evidence="1 2">
    <name type="scientific">Candidatus Syntrophosphaera thermopropionivorans</name>
    <dbReference type="NCBI Taxonomy" id="2593015"/>
    <lineage>
        <taxon>Bacteria</taxon>
        <taxon>Pseudomonadati</taxon>
        <taxon>Candidatus Cloacimonadota</taxon>
        <taxon>Candidatus Cloacimonadia</taxon>
        <taxon>Candidatus Cloacimonadales</taxon>
        <taxon>Candidatus Cloacimonadaceae</taxon>
        <taxon>Candidatus Syntrophosphaera</taxon>
    </lineage>
</organism>
<evidence type="ECO:0000313" key="2">
    <source>
        <dbReference type="Proteomes" id="UP000294588"/>
    </source>
</evidence>
<accession>A0AC61QKW6</accession>
<proteinExistence type="predicted"/>
<reference evidence="1" key="1">
    <citation type="submission" date="2019-03" db="EMBL/GenBank/DDBJ databases">
        <title>Candidatus Syntrophosphaera thermopropionivorans: a novel player in syntrophic propionate oxidation during anaerobic digestion.</title>
        <authorList>
            <person name="Dyksma S."/>
        </authorList>
    </citation>
    <scope>NUCLEOTIDE SEQUENCE</scope>
    <source>
        <strain evidence="1">W5</strain>
    </source>
</reference>
<dbReference type="EMBL" id="SMOG01000001">
    <property type="protein sequence ID" value="TDF74555.1"/>
    <property type="molecule type" value="Genomic_DNA"/>
</dbReference>